<name>A0ABD0L7D5_9CAEN</name>
<dbReference type="Proteomes" id="UP001519460">
    <property type="component" value="Unassembled WGS sequence"/>
</dbReference>
<comment type="caution">
    <text evidence="2">The sequence shown here is derived from an EMBL/GenBank/DDBJ whole genome shotgun (WGS) entry which is preliminary data.</text>
</comment>
<evidence type="ECO:0000313" key="2">
    <source>
        <dbReference type="EMBL" id="KAK7494964.1"/>
    </source>
</evidence>
<feature type="region of interest" description="Disordered" evidence="1">
    <location>
        <begin position="1"/>
        <end position="26"/>
    </location>
</feature>
<keyword evidence="3" id="KW-1185">Reference proteome</keyword>
<evidence type="ECO:0000313" key="3">
    <source>
        <dbReference type="Proteomes" id="UP001519460"/>
    </source>
</evidence>
<dbReference type="EMBL" id="JACVVK020000079">
    <property type="protein sequence ID" value="KAK7494964.1"/>
    <property type="molecule type" value="Genomic_DNA"/>
</dbReference>
<protein>
    <submittedName>
        <fullName evidence="2">Uncharacterized protein</fullName>
    </submittedName>
</protein>
<feature type="compositionally biased region" description="Basic and acidic residues" evidence="1">
    <location>
        <begin position="9"/>
        <end position="26"/>
    </location>
</feature>
<evidence type="ECO:0000256" key="1">
    <source>
        <dbReference type="SAM" id="MobiDB-lite"/>
    </source>
</evidence>
<reference evidence="2 3" key="1">
    <citation type="journal article" date="2023" name="Sci. Data">
        <title>Genome assembly of the Korean intertidal mud-creeper Batillaria attramentaria.</title>
        <authorList>
            <person name="Patra A.K."/>
            <person name="Ho P.T."/>
            <person name="Jun S."/>
            <person name="Lee S.J."/>
            <person name="Kim Y."/>
            <person name="Won Y.J."/>
        </authorList>
    </citation>
    <scope>NUCLEOTIDE SEQUENCE [LARGE SCALE GENOMIC DNA]</scope>
    <source>
        <strain evidence="2">Wonlab-2016</strain>
    </source>
</reference>
<organism evidence="2 3">
    <name type="scientific">Batillaria attramentaria</name>
    <dbReference type="NCBI Taxonomy" id="370345"/>
    <lineage>
        <taxon>Eukaryota</taxon>
        <taxon>Metazoa</taxon>
        <taxon>Spiralia</taxon>
        <taxon>Lophotrochozoa</taxon>
        <taxon>Mollusca</taxon>
        <taxon>Gastropoda</taxon>
        <taxon>Caenogastropoda</taxon>
        <taxon>Sorbeoconcha</taxon>
        <taxon>Cerithioidea</taxon>
        <taxon>Batillariidae</taxon>
        <taxon>Batillaria</taxon>
    </lineage>
</organism>
<accession>A0ABD0L7D5</accession>
<feature type="region of interest" description="Disordered" evidence="1">
    <location>
        <begin position="76"/>
        <end position="95"/>
    </location>
</feature>
<proteinExistence type="predicted"/>
<gene>
    <name evidence="2" type="ORF">BaRGS_00013843</name>
</gene>
<sequence>MHRSRRGTQHVEWKRQKTVAREKRRQEGVGPVFTPLGAASVGVGGLLIPGLSPCFVRIVPRGAFCSACNTLRRPTSPSISALPASGERDTEGHDSTWFTPICGRYEAL</sequence>
<dbReference type="AlphaFoldDB" id="A0ABD0L7D5"/>